<proteinExistence type="inferred from homology"/>
<evidence type="ECO:0000256" key="1">
    <source>
        <dbReference type="ARBA" id="ARBA00004771"/>
    </source>
</evidence>
<dbReference type="InterPro" id="IPR009721">
    <property type="entry name" value="O-acyltransferase_WSD1_C"/>
</dbReference>
<comment type="caution">
    <text evidence="14">The sequence shown here is derived from an EMBL/GenBank/DDBJ whole genome shotgun (WGS) entry which is preliminary data.</text>
</comment>
<gene>
    <name evidence="14" type="ORF">RND61_13705</name>
</gene>
<evidence type="ECO:0000256" key="10">
    <source>
        <dbReference type="ARBA" id="ARBA00048109"/>
    </source>
</evidence>
<evidence type="ECO:0000256" key="6">
    <source>
        <dbReference type="ARBA" id="ARBA00022679"/>
    </source>
</evidence>
<reference evidence="14 15" key="1">
    <citation type="submission" date="2023-09" db="EMBL/GenBank/DDBJ databases">
        <title>Streptomyces sp. nov.: A antagonism against Alternaria gaisen Producing Streptochlin, Isolated from Tamarix root soil.</title>
        <authorList>
            <person name="Chen Y."/>
        </authorList>
    </citation>
    <scope>NUCLEOTIDE SEQUENCE [LARGE SCALE GENOMIC DNA]</scope>
    <source>
        <strain evidence="14 15">TRM76323</strain>
    </source>
</reference>
<dbReference type="InterPro" id="IPR004255">
    <property type="entry name" value="O-acyltransferase_WSD1_N"/>
</dbReference>
<comment type="pathway">
    <text evidence="1">Glycerolipid metabolism; triacylglycerol biosynthesis.</text>
</comment>
<feature type="domain" description="O-acyltransferase WSD1-like N-terminal" evidence="12">
    <location>
        <begin position="18"/>
        <end position="268"/>
    </location>
</feature>
<evidence type="ECO:0000256" key="8">
    <source>
        <dbReference type="ARBA" id="ARBA00023098"/>
    </source>
</evidence>
<feature type="region of interest" description="Disordered" evidence="11">
    <location>
        <begin position="172"/>
        <end position="206"/>
    </location>
</feature>
<dbReference type="Pfam" id="PF06974">
    <property type="entry name" value="WS_DGAT_C"/>
    <property type="match status" value="1"/>
</dbReference>
<keyword evidence="8" id="KW-0443">Lipid metabolism</keyword>
<sequence>MATDTTRFPPGTPEADEMSAKDHMVWRLESGRRARPIIVVVLFFEDAVPWEAFTAWHEGLCAAMPRLRGRVVPGRGPGGRPRWVPDEDFSLAHHLQRVEVGGRGTRRDVFDTAEVLAEIPFPQGRSPWNGYLLSGLEEGRTAYVLKISHSIADGIRLREIFLRQAAAATAPRTRGTPAAGDPWQVVSPMPRAEAPLPREERAVPPSPRGRRLLKAARFLGRAVLDMLDLPHPVPEAGARFRRHFFTTTVPLPAVKRLAAASGGTVHDALVAAVTEGCRRYNAHHGVRRRRMRVFSPYGRPPRATAHDPRGQGNHWFIVRFAVRAELPDVPARIRAVRRAVRDSYHHDSADWMGAIARLCPLVPRSLFEAVFLRLCATHEFVVSNMPGPTSAASIGGHRVSEIYAIAPTLGSAVTVTLMSYRDTCHIAVNIDPTVIPDSHLVARHICQAVKELAEPSGSRPAGGGETGR</sequence>
<dbReference type="EC" id="2.3.1.20" evidence="4"/>
<dbReference type="Gene3D" id="3.30.559.10">
    <property type="entry name" value="Chloramphenicol acetyltransferase-like domain"/>
    <property type="match status" value="1"/>
</dbReference>
<name>A0ABU3QL37_9ACTN</name>
<evidence type="ECO:0000313" key="15">
    <source>
        <dbReference type="Proteomes" id="UP001250181"/>
    </source>
</evidence>
<comment type="catalytic activity">
    <reaction evidence="10">
        <text>an acyl-CoA + a 1,2-diacyl-sn-glycerol = a triacyl-sn-glycerol + CoA</text>
        <dbReference type="Rhea" id="RHEA:10868"/>
        <dbReference type="ChEBI" id="CHEBI:17815"/>
        <dbReference type="ChEBI" id="CHEBI:57287"/>
        <dbReference type="ChEBI" id="CHEBI:58342"/>
        <dbReference type="ChEBI" id="CHEBI:64615"/>
        <dbReference type="EC" id="2.3.1.20"/>
    </reaction>
</comment>
<evidence type="ECO:0000256" key="5">
    <source>
        <dbReference type="ARBA" id="ARBA00022516"/>
    </source>
</evidence>
<evidence type="ECO:0000256" key="7">
    <source>
        <dbReference type="ARBA" id="ARBA00022798"/>
    </source>
</evidence>
<evidence type="ECO:0000256" key="9">
    <source>
        <dbReference type="ARBA" id="ARBA00023315"/>
    </source>
</evidence>
<evidence type="ECO:0000256" key="2">
    <source>
        <dbReference type="ARBA" id="ARBA00005189"/>
    </source>
</evidence>
<evidence type="ECO:0000256" key="3">
    <source>
        <dbReference type="ARBA" id="ARBA00009587"/>
    </source>
</evidence>
<keyword evidence="7" id="KW-0319">Glycerol metabolism</keyword>
<dbReference type="EMBL" id="JAWCTQ010000014">
    <property type="protein sequence ID" value="MDT9683119.1"/>
    <property type="molecule type" value="Genomic_DNA"/>
</dbReference>
<dbReference type="InterPro" id="IPR023213">
    <property type="entry name" value="CAT-like_dom_sf"/>
</dbReference>
<evidence type="ECO:0000259" key="12">
    <source>
        <dbReference type="Pfam" id="PF03007"/>
    </source>
</evidence>
<dbReference type="PANTHER" id="PTHR31650:SF1">
    <property type="entry name" value="WAX ESTER SYNTHASE_DIACYLGLYCEROL ACYLTRANSFERASE 4-RELATED"/>
    <property type="match status" value="1"/>
</dbReference>
<keyword evidence="9" id="KW-0012">Acyltransferase</keyword>
<dbReference type="Proteomes" id="UP001250181">
    <property type="component" value="Unassembled WGS sequence"/>
</dbReference>
<keyword evidence="15" id="KW-1185">Reference proteome</keyword>
<comment type="similarity">
    <text evidence="3">Belongs to the long-chain O-acyltransferase family.</text>
</comment>
<evidence type="ECO:0000313" key="14">
    <source>
        <dbReference type="EMBL" id="MDT9683119.1"/>
    </source>
</evidence>
<feature type="domain" description="O-acyltransferase WSD1 C-terminal" evidence="13">
    <location>
        <begin position="312"/>
        <end position="452"/>
    </location>
</feature>
<dbReference type="RefSeq" id="WP_315878196.1">
    <property type="nucleotide sequence ID" value="NZ_JAWCTQ010000014.1"/>
</dbReference>
<evidence type="ECO:0000256" key="11">
    <source>
        <dbReference type="SAM" id="MobiDB-lite"/>
    </source>
</evidence>
<comment type="pathway">
    <text evidence="2">Lipid metabolism.</text>
</comment>
<keyword evidence="5" id="KW-0444">Lipid biosynthesis</keyword>
<accession>A0ABU3QL37</accession>
<protein>
    <recommendedName>
        <fullName evidence="4">diacylglycerol O-acyltransferase</fullName>
        <ecNumber evidence="4">2.3.1.20</ecNumber>
    </recommendedName>
</protein>
<evidence type="ECO:0000259" key="13">
    <source>
        <dbReference type="Pfam" id="PF06974"/>
    </source>
</evidence>
<dbReference type="Pfam" id="PF03007">
    <property type="entry name" value="WS_DGAT_cat"/>
    <property type="match status" value="1"/>
</dbReference>
<dbReference type="InterPro" id="IPR045034">
    <property type="entry name" value="O-acyltransferase_WSD1-like"/>
</dbReference>
<keyword evidence="6" id="KW-0808">Transferase</keyword>
<dbReference type="SUPFAM" id="SSF52777">
    <property type="entry name" value="CoA-dependent acyltransferases"/>
    <property type="match status" value="1"/>
</dbReference>
<organism evidence="14 15">
    <name type="scientific">Streptomyces tamarix</name>
    <dbReference type="NCBI Taxonomy" id="3078565"/>
    <lineage>
        <taxon>Bacteria</taxon>
        <taxon>Bacillati</taxon>
        <taxon>Actinomycetota</taxon>
        <taxon>Actinomycetes</taxon>
        <taxon>Kitasatosporales</taxon>
        <taxon>Streptomycetaceae</taxon>
        <taxon>Streptomyces</taxon>
    </lineage>
</organism>
<dbReference type="PANTHER" id="PTHR31650">
    <property type="entry name" value="O-ACYLTRANSFERASE (WSD1-LIKE) FAMILY PROTEIN"/>
    <property type="match status" value="1"/>
</dbReference>
<evidence type="ECO:0000256" key="4">
    <source>
        <dbReference type="ARBA" id="ARBA00013244"/>
    </source>
</evidence>